<feature type="non-terminal residue" evidence="1">
    <location>
        <position position="1"/>
    </location>
</feature>
<proteinExistence type="predicted"/>
<keyword evidence="2" id="KW-1185">Reference proteome</keyword>
<sequence>RFLRESIKYPHDFLSCAIEEIESIKSKEIEIVVIFSTNSERDILSDEENGD</sequence>
<accession>A0A7T8K099</accession>
<dbReference type="AlphaFoldDB" id="A0A7T8K099"/>
<dbReference type="EMBL" id="CP045900">
    <property type="protein sequence ID" value="QQP41738.1"/>
    <property type="molecule type" value="Genomic_DNA"/>
</dbReference>
<name>A0A7T8K099_CALRO</name>
<organism evidence="1 2">
    <name type="scientific">Caligus rogercresseyi</name>
    <name type="common">Sea louse</name>
    <dbReference type="NCBI Taxonomy" id="217165"/>
    <lineage>
        <taxon>Eukaryota</taxon>
        <taxon>Metazoa</taxon>
        <taxon>Ecdysozoa</taxon>
        <taxon>Arthropoda</taxon>
        <taxon>Crustacea</taxon>
        <taxon>Multicrustacea</taxon>
        <taxon>Hexanauplia</taxon>
        <taxon>Copepoda</taxon>
        <taxon>Siphonostomatoida</taxon>
        <taxon>Caligidae</taxon>
        <taxon>Caligus</taxon>
    </lineage>
</organism>
<protein>
    <submittedName>
        <fullName evidence="1">Uncharacterized protein</fullName>
    </submittedName>
</protein>
<reference evidence="2" key="1">
    <citation type="submission" date="2021-01" db="EMBL/GenBank/DDBJ databases">
        <title>Caligus Genome Assembly.</title>
        <authorList>
            <person name="Gallardo-Escarate C."/>
        </authorList>
    </citation>
    <scope>NUCLEOTIDE SEQUENCE [LARGE SCALE GENOMIC DNA]</scope>
</reference>
<dbReference type="Proteomes" id="UP000595437">
    <property type="component" value="Chromosome 11"/>
</dbReference>
<evidence type="ECO:0000313" key="2">
    <source>
        <dbReference type="Proteomes" id="UP000595437"/>
    </source>
</evidence>
<evidence type="ECO:0000313" key="1">
    <source>
        <dbReference type="EMBL" id="QQP41738.1"/>
    </source>
</evidence>
<gene>
    <name evidence="1" type="ORF">FKW44_016199</name>
</gene>